<evidence type="ECO:0000313" key="1">
    <source>
        <dbReference type="EMBL" id="KAE8304774.1"/>
    </source>
</evidence>
<sequence length="331" mass="37284">MKCRRFYTLRYRNCLAGLGGVLVGALVFGTYRIPFDDLERFTRCTRGSYVAENPGACPYPGSGSASIFFYVQILWIGTFGLLGILLTLFTPTFRHTHTIVWCEHFTKFSINTAIGCLVHLLFVFPFISITPENEEAYNALRTFVVYGYFIWYIYILAYGLLLFMSIFVLDYLEADQVAANNRAVAREDAITSYQKFFTESLPPTAPPNGDMSERVHQIHIKVVGESDHRQVPPGYSTKNFLNKSYKMRYIGLVLTTSFFVYGICVGVGYGKAAPECFWHLSGKTTFQCVPVASWIYGAVYGLVWSGTFYATVCSRAIPKVGLFGKRSLSVD</sequence>
<evidence type="ECO:0000313" key="2">
    <source>
        <dbReference type="Proteomes" id="UP000001548"/>
    </source>
</evidence>
<gene>
    <name evidence="1" type="ORF">GL50803_008658</name>
</gene>
<keyword evidence="2" id="KW-1185">Reference proteome</keyword>
<dbReference type="VEuPathDB" id="GiardiaDB:GL50803_8658"/>
<dbReference type="AlphaFoldDB" id="D3KIA4"/>
<proteinExistence type="predicted"/>
<name>D3KIA4_GIAIC</name>
<protein>
    <submittedName>
        <fullName evidence="1">Uncharacterized protein</fullName>
    </submittedName>
</protein>
<comment type="caution">
    <text evidence="1">The sequence shown here is derived from an EMBL/GenBank/DDBJ whole genome shotgun (WGS) entry which is preliminary data.</text>
</comment>
<dbReference type="OMA" id="PVASWIY"/>
<accession>D3KIA4</accession>
<reference evidence="1 2" key="1">
    <citation type="journal article" date="2007" name="Science">
        <title>Genomic minimalism in the early diverging intestinal parasite Giardia lamblia.</title>
        <authorList>
            <person name="Morrison H.G."/>
            <person name="McArthur A.G."/>
            <person name="Gillin F.D."/>
            <person name="Aley S.B."/>
            <person name="Adam R.D."/>
            <person name="Olsen G.J."/>
            <person name="Best A.A."/>
            <person name="Cande W.Z."/>
            <person name="Chen F."/>
            <person name="Cipriano M.J."/>
            <person name="Davids B.J."/>
            <person name="Dawson S.C."/>
            <person name="Elmendorf H.G."/>
            <person name="Hehl A.B."/>
            <person name="Holder M.E."/>
            <person name="Huse S.M."/>
            <person name="Kim U.U."/>
            <person name="Lasek-Nesselquist E."/>
            <person name="Manning G."/>
            <person name="Nigam A."/>
            <person name="Nixon J.E."/>
            <person name="Palm D."/>
            <person name="Passamaneck N.E."/>
            <person name="Prabhu A."/>
            <person name="Reich C.I."/>
            <person name="Reiner D.S."/>
            <person name="Samuelson J."/>
            <person name="Svard S.G."/>
            <person name="Sogin M.L."/>
        </authorList>
    </citation>
    <scope>NUCLEOTIDE SEQUENCE [LARGE SCALE GENOMIC DNA]</scope>
    <source>
        <strain evidence="1 2">WB C6</strain>
    </source>
</reference>
<dbReference type="Proteomes" id="UP000001548">
    <property type="component" value="Unassembled WGS sequence"/>
</dbReference>
<dbReference type="HOGENOM" id="CLU_840563_0_0_1"/>
<organism evidence="1 2">
    <name type="scientific">Giardia intestinalis (strain ATCC 50803 / WB clone C6)</name>
    <name type="common">Giardia lamblia</name>
    <dbReference type="NCBI Taxonomy" id="184922"/>
    <lineage>
        <taxon>Eukaryota</taxon>
        <taxon>Metamonada</taxon>
        <taxon>Diplomonadida</taxon>
        <taxon>Hexamitidae</taxon>
        <taxon>Giardiinae</taxon>
        <taxon>Giardia</taxon>
    </lineage>
</organism>
<dbReference type="EMBL" id="AACB03000001">
    <property type="protein sequence ID" value="KAE8304774.1"/>
    <property type="molecule type" value="Genomic_DNA"/>
</dbReference>